<keyword evidence="3" id="KW-1185">Reference proteome</keyword>
<protein>
    <submittedName>
        <fullName evidence="2">Uncharacterized protein</fullName>
    </submittedName>
</protein>
<gene>
    <name evidence="2" type="ORF">BEMITA_LOCUS11539</name>
</gene>
<organism evidence="2 3">
    <name type="scientific">Bemisia tabaci</name>
    <name type="common">Sweetpotato whitefly</name>
    <name type="synonym">Aleurodes tabaci</name>
    <dbReference type="NCBI Taxonomy" id="7038"/>
    <lineage>
        <taxon>Eukaryota</taxon>
        <taxon>Metazoa</taxon>
        <taxon>Ecdysozoa</taxon>
        <taxon>Arthropoda</taxon>
        <taxon>Hexapoda</taxon>
        <taxon>Insecta</taxon>
        <taxon>Pterygota</taxon>
        <taxon>Neoptera</taxon>
        <taxon>Paraneoptera</taxon>
        <taxon>Hemiptera</taxon>
        <taxon>Sternorrhyncha</taxon>
        <taxon>Aleyrodoidea</taxon>
        <taxon>Aleyrodidae</taxon>
        <taxon>Aleyrodinae</taxon>
        <taxon>Bemisia</taxon>
    </lineage>
</organism>
<accession>A0A9P0AJG6</accession>
<dbReference type="AlphaFoldDB" id="A0A9P0AJG6"/>
<dbReference type="Proteomes" id="UP001152759">
    <property type="component" value="Chromosome 7"/>
</dbReference>
<name>A0A9P0AJG6_BEMTA</name>
<evidence type="ECO:0000256" key="1">
    <source>
        <dbReference type="SAM" id="Phobius"/>
    </source>
</evidence>
<proteinExistence type="predicted"/>
<reference evidence="2" key="1">
    <citation type="submission" date="2021-12" db="EMBL/GenBank/DDBJ databases">
        <authorList>
            <person name="King R."/>
        </authorList>
    </citation>
    <scope>NUCLEOTIDE SEQUENCE</scope>
</reference>
<sequence length="42" mass="4765">MNSQAATVIMSRSFLLSSIQILSPSSLLVMYMFQFKLMKSFS</sequence>
<keyword evidence="1" id="KW-1133">Transmembrane helix</keyword>
<feature type="transmembrane region" description="Helical" evidence="1">
    <location>
        <begin position="14"/>
        <end position="33"/>
    </location>
</feature>
<feature type="non-terminal residue" evidence="2">
    <location>
        <position position="42"/>
    </location>
</feature>
<evidence type="ECO:0000313" key="3">
    <source>
        <dbReference type="Proteomes" id="UP001152759"/>
    </source>
</evidence>
<evidence type="ECO:0000313" key="2">
    <source>
        <dbReference type="EMBL" id="CAH0393099.1"/>
    </source>
</evidence>
<keyword evidence="1" id="KW-0812">Transmembrane</keyword>
<dbReference type="EMBL" id="OU963868">
    <property type="protein sequence ID" value="CAH0393099.1"/>
    <property type="molecule type" value="Genomic_DNA"/>
</dbReference>
<keyword evidence="1" id="KW-0472">Membrane</keyword>